<sequence>MRMGSGVGVEAELRISREHNRDELRRDLAAGRAARIRRGAYTGPEPLTADASARARILAVHEQLSARRVFGFDTAALLYGLPTWSPSSRVHIFVRSRASSRSAKDIARHTTDLTPEDVATIDGLPVTTLTRTVVDCALTMHPLEALVIADGAMNRGFDRQLALAQITARAQPNGRARAEWVITNAAAGTRSPWESWLRYLPLREGFPSPEIEPPILTRLGVMHLDLGWPPYDLYVEFDGRVKYRDDGVRTGHSAEQELLAEKRRFDAIRETGVNPLRVMASDGAHDYMRRLRARLPPDLRRSLRVNPRLPWPPPRVGTSSSPRALEGTK</sequence>
<comment type="caution">
    <text evidence="2">The sequence shown here is derived from an EMBL/GenBank/DDBJ whole genome shotgun (WGS) entry which is preliminary data.</text>
</comment>
<gene>
    <name evidence="2" type="ORF">EV386_2359</name>
</gene>
<protein>
    <recommendedName>
        <fullName evidence="4">Transcriptional regulator, AbiEi antitoxin, Type IV TA system</fullName>
    </recommendedName>
</protein>
<organism evidence="2 3">
    <name type="scientific">Xylanimonas ulmi</name>
    <dbReference type="NCBI Taxonomy" id="228973"/>
    <lineage>
        <taxon>Bacteria</taxon>
        <taxon>Bacillati</taxon>
        <taxon>Actinomycetota</taxon>
        <taxon>Actinomycetes</taxon>
        <taxon>Micrococcales</taxon>
        <taxon>Promicromonosporaceae</taxon>
        <taxon>Xylanimonas</taxon>
    </lineage>
</organism>
<dbReference type="OrthoDB" id="5517693at2"/>
<dbReference type="AlphaFoldDB" id="A0A4Q7M5W3"/>
<evidence type="ECO:0008006" key="4">
    <source>
        <dbReference type="Google" id="ProtNLM"/>
    </source>
</evidence>
<accession>A0A4Q7M5W3</accession>
<reference evidence="2 3" key="1">
    <citation type="submission" date="2019-02" db="EMBL/GenBank/DDBJ databases">
        <title>Sequencing the genomes of 1000 actinobacteria strains.</title>
        <authorList>
            <person name="Klenk H.-P."/>
        </authorList>
    </citation>
    <scope>NUCLEOTIDE SEQUENCE [LARGE SCALE GENOMIC DNA]</scope>
    <source>
        <strain evidence="2 3">DSM 16932</strain>
    </source>
</reference>
<proteinExistence type="predicted"/>
<feature type="region of interest" description="Disordered" evidence="1">
    <location>
        <begin position="303"/>
        <end position="329"/>
    </location>
</feature>
<evidence type="ECO:0000313" key="2">
    <source>
        <dbReference type="EMBL" id="RZS62042.1"/>
    </source>
</evidence>
<keyword evidence="3" id="KW-1185">Reference proteome</keyword>
<dbReference type="Proteomes" id="UP000293852">
    <property type="component" value="Unassembled WGS sequence"/>
</dbReference>
<evidence type="ECO:0000256" key="1">
    <source>
        <dbReference type="SAM" id="MobiDB-lite"/>
    </source>
</evidence>
<dbReference type="EMBL" id="SGWX01000001">
    <property type="protein sequence ID" value="RZS62042.1"/>
    <property type="molecule type" value="Genomic_DNA"/>
</dbReference>
<name>A0A4Q7M5W3_9MICO</name>
<evidence type="ECO:0000313" key="3">
    <source>
        <dbReference type="Proteomes" id="UP000293852"/>
    </source>
</evidence>